<dbReference type="Proteomes" id="UP000708148">
    <property type="component" value="Unassembled WGS sequence"/>
</dbReference>
<keyword evidence="4" id="KW-0539">Nucleus</keyword>
<keyword evidence="2" id="KW-0240">DNA-directed RNA polymerase</keyword>
<evidence type="ECO:0000256" key="3">
    <source>
        <dbReference type="ARBA" id="ARBA00023163"/>
    </source>
</evidence>
<dbReference type="EMBL" id="CAJHUC010000736">
    <property type="protein sequence ID" value="CAD7697964.1"/>
    <property type="molecule type" value="Genomic_DNA"/>
</dbReference>
<dbReference type="PANTHER" id="PTHR13408:SF0">
    <property type="entry name" value="DNA-DIRECTED RNA POLYMERASE III SUBUNIT RPC4"/>
    <property type="match status" value="1"/>
</dbReference>
<dbReference type="GO" id="GO:0042797">
    <property type="term" value="P:tRNA transcription by RNA polymerase III"/>
    <property type="evidence" value="ECO:0007669"/>
    <property type="project" value="TreeGrafter"/>
</dbReference>
<evidence type="ECO:0000256" key="2">
    <source>
        <dbReference type="ARBA" id="ARBA00022478"/>
    </source>
</evidence>
<dbReference type="InterPro" id="IPR007811">
    <property type="entry name" value="RPC4"/>
</dbReference>
<evidence type="ECO:0000313" key="6">
    <source>
        <dbReference type="EMBL" id="CAD7697964.1"/>
    </source>
</evidence>
<feature type="compositionally biased region" description="Basic residues" evidence="5">
    <location>
        <begin position="16"/>
        <end position="30"/>
    </location>
</feature>
<feature type="region of interest" description="Disordered" evidence="5">
    <location>
        <begin position="1"/>
        <end position="80"/>
    </location>
</feature>
<evidence type="ECO:0000256" key="1">
    <source>
        <dbReference type="ARBA" id="ARBA00004123"/>
    </source>
</evidence>
<evidence type="ECO:0008006" key="8">
    <source>
        <dbReference type="Google" id="ProtNLM"/>
    </source>
</evidence>
<keyword evidence="7" id="KW-1185">Reference proteome</keyword>
<feature type="region of interest" description="Disordered" evidence="5">
    <location>
        <begin position="116"/>
        <end position="141"/>
    </location>
</feature>
<dbReference type="AlphaFoldDB" id="A0A8S1IWB8"/>
<dbReference type="Pfam" id="PF05132">
    <property type="entry name" value="RNA_pol_Rpc4"/>
    <property type="match status" value="1"/>
</dbReference>
<dbReference type="GO" id="GO:0005666">
    <property type="term" value="C:RNA polymerase III complex"/>
    <property type="evidence" value="ECO:0007669"/>
    <property type="project" value="InterPro"/>
</dbReference>
<sequence>MLGNGGSGGGGPGGRGPKKRKFVPKLRQRQKKVDDAAAAKAPQAPRMASETFSELRQQAEAEAKWERPGRRPHFGTDQRRNQSVAFGALLSGSAPAGKAGIRGHLTKPVVVVPEGGVAEKEGDKEELNTGPIGPVDELPQNCYYPTTLPLRPEGEEGERDGEAGNALLESALPCASGSSSQDLQDRRAGRELGLMRPGMDEERLLLMQLPSVFPAQATEVKVEGALGGAGRQGRGRGEGDQGVKVPSMLATKVEELPAGRIGKLLVFRSGRVKMVVGDVLMDVTCGTPWSYRQEVVAVNVEDEVGHCVFLGDIASRAICNPNVAQLLSPDPMSNFKVGKKVQWKDGIVLGEEGNEAQDEDHGGQQVLVAKGETKEMDLDLGKESGDAAADCTAAPGNTKDIGDGTDVGVGVVDVDGKMDVDCIDSKEDVDDELDAMVKQCRFETKVSGKQA</sequence>
<reference evidence="6" key="1">
    <citation type="submission" date="2020-12" db="EMBL/GenBank/DDBJ databases">
        <authorList>
            <person name="Iha C."/>
        </authorList>
    </citation>
    <scope>NUCLEOTIDE SEQUENCE</scope>
</reference>
<accession>A0A8S1IWB8</accession>
<feature type="compositionally biased region" description="Gly residues" evidence="5">
    <location>
        <begin position="1"/>
        <end position="15"/>
    </location>
</feature>
<feature type="compositionally biased region" description="Low complexity" evidence="5">
    <location>
        <begin position="38"/>
        <end position="48"/>
    </location>
</feature>
<protein>
    <recommendedName>
        <fullName evidence="8">RNA polymerase III RPC4</fullName>
    </recommendedName>
</protein>
<gene>
    <name evidence="6" type="ORF">OSTQU699_LOCUS3325</name>
</gene>
<feature type="compositionally biased region" description="Basic and acidic residues" evidence="5">
    <location>
        <begin position="57"/>
        <end position="80"/>
    </location>
</feature>
<feature type="compositionally biased region" description="Basic and acidic residues" evidence="5">
    <location>
        <begin position="117"/>
        <end position="127"/>
    </location>
</feature>
<comment type="caution">
    <text evidence="6">The sequence shown here is derived from an EMBL/GenBank/DDBJ whole genome shotgun (WGS) entry which is preliminary data.</text>
</comment>
<dbReference type="GO" id="GO:0003677">
    <property type="term" value="F:DNA binding"/>
    <property type="evidence" value="ECO:0007669"/>
    <property type="project" value="InterPro"/>
</dbReference>
<name>A0A8S1IWB8_9CHLO</name>
<organism evidence="6 7">
    <name type="scientific">Ostreobium quekettii</name>
    <dbReference type="NCBI Taxonomy" id="121088"/>
    <lineage>
        <taxon>Eukaryota</taxon>
        <taxon>Viridiplantae</taxon>
        <taxon>Chlorophyta</taxon>
        <taxon>core chlorophytes</taxon>
        <taxon>Ulvophyceae</taxon>
        <taxon>TCBD clade</taxon>
        <taxon>Bryopsidales</taxon>
        <taxon>Ostreobineae</taxon>
        <taxon>Ostreobiaceae</taxon>
        <taxon>Ostreobium</taxon>
    </lineage>
</organism>
<proteinExistence type="predicted"/>
<evidence type="ECO:0000256" key="5">
    <source>
        <dbReference type="SAM" id="MobiDB-lite"/>
    </source>
</evidence>
<comment type="subcellular location">
    <subcellularLocation>
        <location evidence="1">Nucleus</location>
    </subcellularLocation>
</comment>
<dbReference type="OrthoDB" id="5836119at2759"/>
<evidence type="ECO:0000256" key="4">
    <source>
        <dbReference type="ARBA" id="ARBA00023242"/>
    </source>
</evidence>
<dbReference type="PANTHER" id="PTHR13408">
    <property type="entry name" value="DNA-DIRECTED RNA POLYMERASE III"/>
    <property type="match status" value="1"/>
</dbReference>
<evidence type="ECO:0000313" key="7">
    <source>
        <dbReference type="Proteomes" id="UP000708148"/>
    </source>
</evidence>
<keyword evidence="3" id="KW-0804">Transcription</keyword>